<dbReference type="InterPro" id="IPR009057">
    <property type="entry name" value="Homeodomain-like_sf"/>
</dbReference>
<dbReference type="AlphaFoldDB" id="A0A8J8MIK4"/>
<dbReference type="InterPro" id="IPR037923">
    <property type="entry name" value="HTH-like"/>
</dbReference>
<name>A0A8J8MIK4_9FIRM</name>
<reference evidence="5" key="1">
    <citation type="submission" date="2020-07" db="EMBL/GenBank/DDBJ databases">
        <title>Vallitalea pronyensis genome.</title>
        <authorList>
            <person name="Postec A."/>
        </authorList>
    </citation>
    <scope>NUCLEOTIDE SEQUENCE</scope>
    <source>
        <strain evidence="5">FatNI3</strain>
    </source>
</reference>
<dbReference type="GO" id="GO:0003700">
    <property type="term" value="F:DNA-binding transcription factor activity"/>
    <property type="evidence" value="ECO:0007669"/>
    <property type="project" value="InterPro"/>
</dbReference>
<dbReference type="KEGG" id="vpy:HZI73_07625"/>
<evidence type="ECO:0000313" key="6">
    <source>
        <dbReference type="Proteomes" id="UP000683246"/>
    </source>
</evidence>
<dbReference type="PANTHER" id="PTHR43280">
    <property type="entry name" value="ARAC-FAMILY TRANSCRIPTIONAL REGULATOR"/>
    <property type="match status" value="1"/>
</dbReference>
<sequence>MDHPVKWQDSYVASKHITILTGEQLKIPGVRVFGKQHMTSAVSPLSTHYHENAYEFVLVSEGSFTFTVGDETYDVSGGDVFLSFPNELHSTAQSPLSLGGFFWIQLDISVMDNFLFLSEEARGHLIEALSSMTAHVIKAENSALVSLCKKTFKLALENEAYAAASHFVYLIYAILEASKKISSVRTEDIQQVINYIHDHVTHDISLYDLAHLSNLSLSHFKQKFKKQIGVSPRNYINIQKIELAKKLLKEGKSKTETAMLLGFNTSSYFSSVFKKYTTKTPSEYTK</sequence>
<accession>A0A8J8MIK4</accession>
<evidence type="ECO:0000313" key="5">
    <source>
        <dbReference type="EMBL" id="QUI22176.1"/>
    </source>
</evidence>
<dbReference type="PROSITE" id="PS01124">
    <property type="entry name" value="HTH_ARAC_FAMILY_2"/>
    <property type="match status" value="1"/>
</dbReference>
<dbReference type="RefSeq" id="WP_212697656.1">
    <property type="nucleotide sequence ID" value="NZ_CP058649.1"/>
</dbReference>
<keyword evidence="1" id="KW-0805">Transcription regulation</keyword>
<organism evidence="5 6">
    <name type="scientific">Vallitalea pronyensis</name>
    <dbReference type="NCBI Taxonomy" id="1348613"/>
    <lineage>
        <taxon>Bacteria</taxon>
        <taxon>Bacillati</taxon>
        <taxon>Bacillota</taxon>
        <taxon>Clostridia</taxon>
        <taxon>Lachnospirales</taxon>
        <taxon>Vallitaleaceae</taxon>
        <taxon>Vallitalea</taxon>
    </lineage>
</organism>
<dbReference type="GO" id="GO:0043565">
    <property type="term" value="F:sequence-specific DNA binding"/>
    <property type="evidence" value="ECO:0007669"/>
    <property type="project" value="InterPro"/>
</dbReference>
<dbReference type="EMBL" id="CP058649">
    <property type="protein sequence ID" value="QUI22176.1"/>
    <property type="molecule type" value="Genomic_DNA"/>
</dbReference>
<dbReference type="Gene3D" id="2.60.120.10">
    <property type="entry name" value="Jelly Rolls"/>
    <property type="match status" value="1"/>
</dbReference>
<dbReference type="InterPro" id="IPR014710">
    <property type="entry name" value="RmlC-like_jellyroll"/>
</dbReference>
<dbReference type="SMART" id="SM00342">
    <property type="entry name" value="HTH_ARAC"/>
    <property type="match status" value="1"/>
</dbReference>
<evidence type="ECO:0000259" key="4">
    <source>
        <dbReference type="PROSITE" id="PS01124"/>
    </source>
</evidence>
<protein>
    <submittedName>
        <fullName evidence="5">Helix-turn-helix transcriptional regulator</fullName>
    </submittedName>
</protein>
<dbReference type="Pfam" id="PF12833">
    <property type="entry name" value="HTH_18"/>
    <property type="match status" value="1"/>
</dbReference>
<gene>
    <name evidence="5" type="ORF">HZI73_07625</name>
</gene>
<evidence type="ECO:0000256" key="1">
    <source>
        <dbReference type="ARBA" id="ARBA00023015"/>
    </source>
</evidence>
<keyword evidence="3" id="KW-0804">Transcription</keyword>
<evidence type="ECO:0000256" key="2">
    <source>
        <dbReference type="ARBA" id="ARBA00023125"/>
    </source>
</evidence>
<dbReference type="Proteomes" id="UP000683246">
    <property type="component" value="Chromosome"/>
</dbReference>
<feature type="domain" description="HTH araC/xylS-type" evidence="4">
    <location>
        <begin position="190"/>
        <end position="286"/>
    </location>
</feature>
<dbReference type="Gene3D" id="1.10.10.60">
    <property type="entry name" value="Homeodomain-like"/>
    <property type="match status" value="2"/>
</dbReference>
<keyword evidence="6" id="KW-1185">Reference proteome</keyword>
<dbReference type="SUPFAM" id="SSF46689">
    <property type="entry name" value="Homeodomain-like"/>
    <property type="match status" value="2"/>
</dbReference>
<proteinExistence type="predicted"/>
<keyword evidence="2" id="KW-0238">DNA-binding</keyword>
<dbReference type="InterPro" id="IPR018060">
    <property type="entry name" value="HTH_AraC"/>
</dbReference>
<dbReference type="Pfam" id="PF02311">
    <property type="entry name" value="AraC_binding"/>
    <property type="match status" value="1"/>
</dbReference>
<dbReference type="InterPro" id="IPR003313">
    <property type="entry name" value="AraC-bd"/>
</dbReference>
<dbReference type="PANTHER" id="PTHR43280:SF28">
    <property type="entry name" value="HTH-TYPE TRANSCRIPTIONAL ACTIVATOR RHAS"/>
    <property type="match status" value="1"/>
</dbReference>
<dbReference type="SUPFAM" id="SSF51215">
    <property type="entry name" value="Regulatory protein AraC"/>
    <property type="match status" value="1"/>
</dbReference>
<evidence type="ECO:0000256" key="3">
    <source>
        <dbReference type="ARBA" id="ARBA00023163"/>
    </source>
</evidence>